<evidence type="ECO:0000313" key="4">
    <source>
        <dbReference type="Proteomes" id="UP000634136"/>
    </source>
</evidence>
<dbReference type="EMBL" id="JAAIUW010000007">
    <property type="protein sequence ID" value="KAF7824946.1"/>
    <property type="molecule type" value="Genomic_DNA"/>
</dbReference>
<dbReference type="InterPro" id="IPR011009">
    <property type="entry name" value="Kinase-like_dom_sf"/>
</dbReference>
<dbReference type="Gene3D" id="1.10.510.10">
    <property type="entry name" value="Transferase(Phosphotransferase) domain 1"/>
    <property type="match status" value="1"/>
</dbReference>
<feature type="compositionally biased region" description="Polar residues" evidence="1">
    <location>
        <begin position="917"/>
        <end position="927"/>
    </location>
</feature>
<dbReference type="InterPro" id="IPR051177">
    <property type="entry name" value="CIK-Related_Protein"/>
</dbReference>
<keyword evidence="4" id="KW-1185">Reference proteome</keyword>
<feature type="region of interest" description="Disordered" evidence="1">
    <location>
        <begin position="672"/>
        <end position="861"/>
    </location>
</feature>
<dbReference type="InterPro" id="IPR016024">
    <property type="entry name" value="ARM-type_fold"/>
</dbReference>
<dbReference type="Gene3D" id="1.25.10.10">
    <property type="entry name" value="Leucine-rich Repeat Variant"/>
    <property type="match status" value="1"/>
</dbReference>
<gene>
    <name evidence="3" type="ORF">G2W53_023090</name>
</gene>
<evidence type="ECO:0000256" key="1">
    <source>
        <dbReference type="SAM" id="MobiDB-lite"/>
    </source>
</evidence>
<feature type="domain" description="Protein kinase" evidence="2">
    <location>
        <begin position="42"/>
        <end position="362"/>
    </location>
</feature>
<dbReference type="GO" id="GO:0005524">
    <property type="term" value="F:ATP binding"/>
    <property type="evidence" value="ECO:0007669"/>
    <property type="project" value="InterPro"/>
</dbReference>
<dbReference type="Proteomes" id="UP000634136">
    <property type="component" value="Unassembled WGS sequence"/>
</dbReference>
<dbReference type="GO" id="GO:0004672">
    <property type="term" value="F:protein kinase activity"/>
    <property type="evidence" value="ECO:0007669"/>
    <property type="project" value="InterPro"/>
</dbReference>
<dbReference type="InterPro" id="IPR000719">
    <property type="entry name" value="Prot_kinase_dom"/>
</dbReference>
<feature type="compositionally biased region" description="Polar residues" evidence="1">
    <location>
        <begin position="800"/>
        <end position="820"/>
    </location>
</feature>
<feature type="compositionally biased region" description="Low complexity" evidence="1">
    <location>
        <begin position="687"/>
        <end position="704"/>
    </location>
</feature>
<evidence type="ECO:0000259" key="2">
    <source>
        <dbReference type="PROSITE" id="PS50011"/>
    </source>
</evidence>
<feature type="compositionally biased region" description="Low complexity" evidence="1">
    <location>
        <begin position="821"/>
        <end position="838"/>
    </location>
</feature>
<feature type="compositionally biased region" description="Low complexity" evidence="1">
    <location>
        <begin position="712"/>
        <end position="733"/>
    </location>
</feature>
<dbReference type="SUPFAM" id="SSF48371">
    <property type="entry name" value="ARM repeat"/>
    <property type="match status" value="1"/>
</dbReference>
<dbReference type="Pfam" id="PF00069">
    <property type="entry name" value="Pkinase"/>
    <property type="match status" value="1"/>
</dbReference>
<reference evidence="3" key="1">
    <citation type="submission" date="2020-09" db="EMBL/GenBank/DDBJ databases">
        <title>Genome-Enabled Discovery of Anthraquinone Biosynthesis in Senna tora.</title>
        <authorList>
            <person name="Kang S.-H."/>
            <person name="Pandey R.P."/>
            <person name="Lee C.-M."/>
            <person name="Sim J.-S."/>
            <person name="Jeong J.-T."/>
            <person name="Choi B.-S."/>
            <person name="Jung M."/>
            <person name="Ginzburg D."/>
            <person name="Zhao K."/>
            <person name="Won S.Y."/>
            <person name="Oh T.-J."/>
            <person name="Yu Y."/>
            <person name="Kim N.-H."/>
            <person name="Lee O.R."/>
            <person name="Lee T.-H."/>
            <person name="Bashyal P."/>
            <person name="Kim T.-S."/>
            <person name="Lee W.-H."/>
            <person name="Kawkins C."/>
            <person name="Kim C.-K."/>
            <person name="Kim J.S."/>
            <person name="Ahn B.O."/>
            <person name="Rhee S.Y."/>
            <person name="Sohng J.K."/>
        </authorList>
    </citation>
    <scope>NUCLEOTIDE SEQUENCE</scope>
    <source>
        <tissue evidence="3">Leaf</tissue>
    </source>
</reference>
<name>A0A834WMQ1_9FABA</name>
<dbReference type="SMART" id="SM00220">
    <property type="entry name" value="S_TKc"/>
    <property type="match status" value="1"/>
</dbReference>
<feature type="region of interest" description="Disordered" evidence="1">
    <location>
        <begin position="891"/>
        <end position="940"/>
    </location>
</feature>
<protein>
    <submittedName>
        <fullName evidence="3">SCY1-like protein 2</fullName>
    </submittedName>
</protein>
<dbReference type="OrthoDB" id="79687at2759"/>
<organism evidence="3 4">
    <name type="scientific">Senna tora</name>
    <dbReference type="NCBI Taxonomy" id="362788"/>
    <lineage>
        <taxon>Eukaryota</taxon>
        <taxon>Viridiplantae</taxon>
        <taxon>Streptophyta</taxon>
        <taxon>Embryophyta</taxon>
        <taxon>Tracheophyta</taxon>
        <taxon>Spermatophyta</taxon>
        <taxon>Magnoliopsida</taxon>
        <taxon>eudicotyledons</taxon>
        <taxon>Gunneridae</taxon>
        <taxon>Pentapetalae</taxon>
        <taxon>rosids</taxon>
        <taxon>fabids</taxon>
        <taxon>Fabales</taxon>
        <taxon>Fabaceae</taxon>
        <taxon>Caesalpinioideae</taxon>
        <taxon>Cassia clade</taxon>
        <taxon>Senna</taxon>
    </lineage>
</organism>
<comment type="caution">
    <text evidence="3">The sequence shown here is derived from an EMBL/GenBank/DDBJ whole genome shotgun (WGS) entry which is preliminary data.</text>
</comment>
<dbReference type="InterPro" id="IPR011989">
    <property type="entry name" value="ARM-like"/>
</dbReference>
<sequence>MSINMKTLTQALAKTAAVIEKKVQTTVQEVTGPKALQDYDLLDQIASAGPGLAWRLYSARPKEPARRHQYPLVCVWVLDKRALAEARMRAGLTKAAEDSFLDLIRADAGKLVRLRHPGVVHVVQALDESKNAMAMVTEPLFASVANTLGDLENVANVPKELRGMVGSIAAVQFEFSDLVDGNDMGLLEVKHGLLQMAESLDFLHNHAHLIHRAISPENILITTSGAWKLGGFGFAISAAQASGDSANMQPFHYAEYDVEDSVLPLQPSLNYTAPELVKSTASSAGWSSDIFSFGCVAYHLIARKPLFDCHNNVKMYMNTLNYLSSDTFSSIPPELVPDLQRMLSPNESSRPTAMDFTGSPFFRSDTRLRALRFLDHMLERDNMQKSEFLKALSDMWKDFDIRVLRYKVLPPLCAELRNVVMQPMIMPMVLTIAESQDKSDFELSTLPALVPVLNTAAGETLLLLVKNADLIINKTSQEHLVSHVLPMIVRAYDDNDARLQEEVLKKSVPLARQLDAQLVKQVVLPRVHGLALKTTVAAVRVNALLCFGDMVSRLDKPAVMDILQTIQRCTAVDRSPPTLMCTLGVANSISKRFGVEFVAEHVLPMIMPLLTTQQLNVQQFAKYMLFVKDNLRMIEEKRGVVLTTSGVPEAKPSPSVNGIQADAAVKIGSTVASSNKNGSSWDEDWGSTTKGTTTSSQSSIDKSSQPAPGNPVVQVTSLQQPSSSSAVSNQQTTLSCPSVDLEWPPRASSNVGDTESHLKTPGASSMSSFDDIDPFANWPPRPAGSLGGSGISNNGTSGTPLNKNGPSLMSNTSNIMNHQTNNSWSFNSSSSADSVSLNIGNASSTTGTEHGGLNPQNSLGFLKQNQGLSASNISRMDNKTTDLGSIFASEKNDLIAPKLAPPPSTAVGRGRGRGRGPTSSIKSTHAKSNSEKPPLLDLLG</sequence>
<proteinExistence type="predicted"/>
<accession>A0A834WMQ1</accession>
<dbReference type="PANTHER" id="PTHR12984:SF6">
    <property type="entry name" value="SCY1-LIKE PROTEIN 2"/>
    <property type="match status" value="1"/>
</dbReference>
<evidence type="ECO:0000313" key="3">
    <source>
        <dbReference type="EMBL" id="KAF7824946.1"/>
    </source>
</evidence>
<dbReference type="CDD" id="cd14011">
    <property type="entry name" value="PK_SCY1_like"/>
    <property type="match status" value="1"/>
</dbReference>
<dbReference type="PROSITE" id="PS50011">
    <property type="entry name" value="PROTEIN_KINASE_DOM"/>
    <property type="match status" value="1"/>
</dbReference>
<feature type="compositionally biased region" description="Polar residues" evidence="1">
    <location>
        <begin position="839"/>
        <end position="861"/>
    </location>
</feature>
<dbReference type="PANTHER" id="PTHR12984">
    <property type="entry name" value="SCY1-RELATED S/T PROTEIN KINASE-LIKE"/>
    <property type="match status" value="1"/>
</dbReference>
<dbReference type="AlphaFoldDB" id="A0A834WMQ1"/>
<dbReference type="SUPFAM" id="SSF56112">
    <property type="entry name" value="Protein kinase-like (PK-like)"/>
    <property type="match status" value="1"/>
</dbReference>